<keyword evidence="3" id="KW-1185">Reference proteome</keyword>
<accession>A0A482MGD4</accession>
<keyword evidence="1" id="KW-1133">Transmembrane helix</keyword>
<feature type="transmembrane region" description="Helical" evidence="1">
    <location>
        <begin position="12"/>
        <end position="30"/>
    </location>
</feature>
<organism evidence="2 3">
    <name type="scientific">Serratia phage MTx</name>
    <dbReference type="NCBI Taxonomy" id="2557553"/>
    <lineage>
        <taxon>Viruses</taxon>
        <taxon>Duplodnaviria</taxon>
        <taxon>Heunggongvirae</taxon>
        <taxon>Uroviricota</taxon>
        <taxon>Caudoviricetes</taxon>
        <taxon>Lindbergviridae</taxon>
        <taxon>Myosmarvirus</taxon>
        <taxon>Myosmarvirus MTx</taxon>
    </lineage>
</organism>
<keyword evidence="1" id="KW-0472">Membrane</keyword>
<proteinExistence type="predicted"/>
<feature type="transmembrane region" description="Helical" evidence="1">
    <location>
        <begin position="50"/>
        <end position="73"/>
    </location>
</feature>
<dbReference type="Proteomes" id="UP000309130">
    <property type="component" value="Segment"/>
</dbReference>
<evidence type="ECO:0000313" key="2">
    <source>
        <dbReference type="EMBL" id="QBQ72308.1"/>
    </source>
</evidence>
<protein>
    <submittedName>
        <fullName evidence="2">Uncharacterized protein</fullName>
    </submittedName>
</protein>
<gene>
    <name evidence="2" type="ORF">CPT_MTx_002</name>
</gene>
<evidence type="ECO:0000256" key="1">
    <source>
        <dbReference type="SAM" id="Phobius"/>
    </source>
</evidence>
<evidence type="ECO:0000313" key="3">
    <source>
        <dbReference type="Proteomes" id="UP000309130"/>
    </source>
</evidence>
<keyword evidence="1" id="KW-0812">Transmembrane</keyword>
<name>A0A482MGD4_9CAUD</name>
<dbReference type="EMBL" id="MK618717">
    <property type="protein sequence ID" value="QBQ72308.1"/>
    <property type="molecule type" value="Genomic_DNA"/>
</dbReference>
<reference evidence="3" key="1">
    <citation type="submission" date="2019-03" db="EMBL/GenBank/DDBJ databases">
        <title>Complete Genome Sequence of Serratia marcescens Myophage MTx.</title>
        <authorList>
            <person name="Graham K."/>
            <person name="Freeman M."/>
            <person name="Newkirk H."/>
            <person name="Liu M."/>
            <person name="Ramsey J."/>
            <person name="Cahill J."/>
        </authorList>
    </citation>
    <scope>NUCLEOTIDE SEQUENCE [LARGE SCALE GENOMIC DNA]</scope>
</reference>
<sequence length="74" mass="8597">MAGFVQWAHEWYLICLVLAFVCVLVELFIVDQVKKRPKSYWRVVMLLSGWPLVCAVLFIFGAAGVWAYSWLVLF</sequence>